<comment type="caution">
    <text evidence="2">The sequence shown here is derived from an EMBL/GenBank/DDBJ whole genome shotgun (WGS) entry which is preliminary data.</text>
</comment>
<evidence type="ECO:0000313" key="2">
    <source>
        <dbReference type="EMBL" id="CCF83747.1"/>
    </source>
</evidence>
<reference evidence="2 3" key="1">
    <citation type="journal article" date="2012" name="ISME J.">
        <title>Nitrification expanded: discovery, physiology and genomics of a nitrite-oxidizing bacterium from the phylum Chloroflexi.</title>
        <authorList>
            <person name="Sorokin D.Y."/>
            <person name="Lucker S."/>
            <person name="Vejmelkova D."/>
            <person name="Kostrikina N.A."/>
            <person name="Kleerebezem R."/>
            <person name="Rijpstra W.I."/>
            <person name="Damste J.S."/>
            <person name="Le Paslier D."/>
            <person name="Muyzer G."/>
            <person name="Wagner M."/>
            <person name="van Loosdrecht M.C."/>
            <person name="Daims H."/>
        </authorList>
    </citation>
    <scope>NUCLEOTIDE SEQUENCE [LARGE SCALE GENOMIC DNA]</scope>
    <source>
        <strain evidence="3">none</strain>
    </source>
</reference>
<accession>I4EGD5</accession>
<organism evidence="2 3">
    <name type="scientific">Nitrolancea hollandica Lb</name>
    <dbReference type="NCBI Taxonomy" id="1129897"/>
    <lineage>
        <taxon>Bacteria</taxon>
        <taxon>Pseudomonadati</taxon>
        <taxon>Thermomicrobiota</taxon>
        <taxon>Thermomicrobia</taxon>
        <taxon>Sphaerobacterales</taxon>
        <taxon>Sphaerobacterineae</taxon>
        <taxon>Sphaerobacteraceae</taxon>
        <taxon>Nitrolancea</taxon>
    </lineage>
</organism>
<gene>
    <name evidence="2" type="ORF">NITHO_2690016</name>
</gene>
<evidence type="ECO:0000313" key="3">
    <source>
        <dbReference type="Proteomes" id="UP000004221"/>
    </source>
</evidence>
<feature type="region of interest" description="Disordered" evidence="1">
    <location>
        <begin position="146"/>
        <end position="178"/>
    </location>
</feature>
<protein>
    <submittedName>
        <fullName evidence="2">Uncharacterized protein</fullName>
    </submittedName>
</protein>
<dbReference type="EMBL" id="CAGS01000189">
    <property type="protein sequence ID" value="CCF83747.1"/>
    <property type="molecule type" value="Genomic_DNA"/>
</dbReference>
<dbReference type="AlphaFoldDB" id="I4EGD5"/>
<dbReference type="Proteomes" id="UP000004221">
    <property type="component" value="Unassembled WGS sequence"/>
</dbReference>
<evidence type="ECO:0000256" key="1">
    <source>
        <dbReference type="SAM" id="MobiDB-lite"/>
    </source>
</evidence>
<keyword evidence="3" id="KW-1185">Reference proteome</keyword>
<proteinExistence type="predicted"/>
<name>I4EGD5_9BACT</name>
<sequence>MIGRNRMTGLIQNFKLPHHILIRYFEERLNRGVAEEASGGFVRVRQVPIAIEDGDPIGDVIEDAFNLSRPHLGFVKPSPGFGARPSTRHVFELLRLRLPWKYRRLFHDCPGLFLEGRPLVGLVVSTPGGYHSTVFPGEHVELFAPSEPRATGPLPEPRHPVHGKRHPWQLSCHSRATG</sequence>